<dbReference type="InterPro" id="IPR050385">
    <property type="entry name" value="Archaeal_FAD_synthase"/>
</dbReference>
<dbReference type="InterPro" id="IPR004821">
    <property type="entry name" value="Cyt_trans-like"/>
</dbReference>
<sequence length="80" mass="8914">MASGTFDLLHLGHVRFLEEAKKAGGKTAELIVIVARDNTVKVRKGKKPIMPEDQRRALVESLKVVDEAILGWEDFSINKV</sequence>
<evidence type="ECO:0000313" key="5">
    <source>
        <dbReference type="Proteomes" id="UP000037237"/>
    </source>
</evidence>
<protein>
    <submittedName>
        <fullName evidence="4">FAD synthase</fullName>
    </submittedName>
</protein>
<accession>A0A0M0BZ54</accession>
<reference evidence="4 5" key="1">
    <citation type="submission" date="2015-06" db="EMBL/GenBank/DDBJ databases">
        <title>New insights into the roles of widespread benthic archaea in carbon and nitrogen cycling.</title>
        <authorList>
            <person name="Lazar C.S."/>
            <person name="Baker B.J."/>
            <person name="Seitz K.W."/>
            <person name="Hyde A.S."/>
            <person name="Dick G.J."/>
            <person name="Hinrichs K.-U."/>
            <person name="Teske A.P."/>
        </authorList>
    </citation>
    <scope>NUCLEOTIDE SEQUENCE [LARGE SCALE GENOMIC DNA]</scope>
    <source>
        <strain evidence="4">SG8-32-1</strain>
    </source>
</reference>
<dbReference type="NCBIfam" id="TIGR00125">
    <property type="entry name" value="cyt_tran_rel"/>
    <property type="match status" value="1"/>
</dbReference>
<evidence type="ECO:0000256" key="1">
    <source>
        <dbReference type="ARBA" id="ARBA00022679"/>
    </source>
</evidence>
<feature type="non-terminal residue" evidence="4">
    <location>
        <position position="80"/>
    </location>
</feature>
<dbReference type="PANTHER" id="PTHR43793">
    <property type="entry name" value="FAD SYNTHASE"/>
    <property type="match status" value="1"/>
</dbReference>
<evidence type="ECO:0000259" key="3">
    <source>
        <dbReference type="Pfam" id="PF01467"/>
    </source>
</evidence>
<name>A0A0M0BZ54_9ARCH</name>
<dbReference type="AlphaFoldDB" id="A0A0M0BZ54"/>
<evidence type="ECO:0000313" key="4">
    <source>
        <dbReference type="EMBL" id="KON33908.1"/>
    </source>
</evidence>
<proteinExistence type="predicted"/>
<gene>
    <name evidence="4" type="ORF">AC477_01030</name>
</gene>
<dbReference type="SUPFAM" id="SSF52374">
    <property type="entry name" value="Nucleotidylyl transferase"/>
    <property type="match status" value="1"/>
</dbReference>
<dbReference type="Gene3D" id="3.40.50.620">
    <property type="entry name" value="HUPs"/>
    <property type="match status" value="1"/>
</dbReference>
<keyword evidence="2" id="KW-0548">Nucleotidyltransferase</keyword>
<evidence type="ECO:0000256" key="2">
    <source>
        <dbReference type="ARBA" id="ARBA00022695"/>
    </source>
</evidence>
<feature type="domain" description="Cytidyltransferase-like" evidence="3">
    <location>
        <begin position="2"/>
        <end position="70"/>
    </location>
</feature>
<keyword evidence="1" id="KW-0808">Transferase</keyword>
<comment type="caution">
    <text evidence="4">The sequence shown here is derived from an EMBL/GenBank/DDBJ whole genome shotgun (WGS) entry which is preliminary data.</text>
</comment>
<dbReference type="InterPro" id="IPR014729">
    <property type="entry name" value="Rossmann-like_a/b/a_fold"/>
</dbReference>
<dbReference type="EMBL" id="LFWU01000018">
    <property type="protein sequence ID" value="KON33908.1"/>
    <property type="molecule type" value="Genomic_DNA"/>
</dbReference>
<organism evidence="4 5">
    <name type="scientific">miscellaneous Crenarchaeota group-1 archaeon SG8-32-1</name>
    <dbReference type="NCBI Taxonomy" id="1685124"/>
    <lineage>
        <taxon>Archaea</taxon>
        <taxon>Candidatus Bathyarchaeota</taxon>
        <taxon>MCG-1</taxon>
    </lineage>
</organism>
<dbReference type="Pfam" id="PF01467">
    <property type="entry name" value="CTP_transf_like"/>
    <property type="match status" value="1"/>
</dbReference>
<dbReference type="GO" id="GO:0016779">
    <property type="term" value="F:nucleotidyltransferase activity"/>
    <property type="evidence" value="ECO:0007669"/>
    <property type="project" value="UniProtKB-KW"/>
</dbReference>
<dbReference type="PANTHER" id="PTHR43793:SF1">
    <property type="entry name" value="FAD SYNTHASE"/>
    <property type="match status" value="1"/>
</dbReference>
<dbReference type="Proteomes" id="UP000037237">
    <property type="component" value="Unassembled WGS sequence"/>
</dbReference>